<gene>
    <name evidence="2" type="ORF">SAMN04488506_0235</name>
</gene>
<dbReference type="AlphaFoldDB" id="A0A1I5UXF0"/>
<evidence type="ECO:0000256" key="1">
    <source>
        <dbReference type="SAM" id="Phobius"/>
    </source>
</evidence>
<name>A0A1I5UXF0_9LACT</name>
<keyword evidence="1" id="KW-1133">Transmembrane helix</keyword>
<dbReference type="Proteomes" id="UP000199136">
    <property type="component" value="Unassembled WGS sequence"/>
</dbReference>
<protein>
    <submittedName>
        <fullName evidence="2">Uncharacterized protein</fullName>
    </submittedName>
</protein>
<dbReference type="EMBL" id="FOXW01000001">
    <property type="protein sequence ID" value="SFP99727.1"/>
    <property type="molecule type" value="Genomic_DNA"/>
</dbReference>
<feature type="transmembrane region" description="Helical" evidence="1">
    <location>
        <begin position="6"/>
        <end position="23"/>
    </location>
</feature>
<dbReference type="STRING" id="82801.SAMN04488506_0235"/>
<feature type="transmembrane region" description="Helical" evidence="1">
    <location>
        <begin position="35"/>
        <end position="54"/>
    </location>
</feature>
<keyword evidence="1" id="KW-0812">Transmembrane</keyword>
<dbReference type="RefSeq" id="WP_092479316.1">
    <property type="nucleotide sequence ID" value="NZ_FOXW01000001.1"/>
</dbReference>
<proteinExistence type="predicted"/>
<keyword evidence="3" id="KW-1185">Reference proteome</keyword>
<organism evidence="2 3">
    <name type="scientific">Desemzia incerta</name>
    <dbReference type="NCBI Taxonomy" id="82801"/>
    <lineage>
        <taxon>Bacteria</taxon>
        <taxon>Bacillati</taxon>
        <taxon>Bacillota</taxon>
        <taxon>Bacilli</taxon>
        <taxon>Lactobacillales</taxon>
        <taxon>Carnobacteriaceae</taxon>
        <taxon>Desemzia</taxon>
    </lineage>
</organism>
<dbReference type="OrthoDB" id="2942401at2"/>
<evidence type="ECO:0000313" key="2">
    <source>
        <dbReference type="EMBL" id="SFP99727.1"/>
    </source>
</evidence>
<accession>A0A1I5UXF0</accession>
<sequence length="61" mass="6886">MKFLGGTIAICSSLWLHVYLFGLQETSSAKFNGSFYVYAIMMFGLGVFALYVSFTEQKENK</sequence>
<keyword evidence="1" id="KW-0472">Membrane</keyword>
<evidence type="ECO:0000313" key="3">
    <source>
        <dbReference type="Proteomes" id="UP000199136"/>
    </source>
</evidence>
<reference evidence="2 3" key="1">
    <citation type="submission" date="2016-10" db="EMBL/GenBank/DDBJ databases">
        <authorList>
            <person name="de Groot N.N."/>
        </authorList>
    </citation>
    <scope>NUCLEOTIDE SEQUENCE [LARGE SCALE GENOMIC DNA]</scope>
    <source>
        <strain evidence="2 3">DSM 20581</strain>
    </source>
</reference>